<dbReference type="OMA" id="CANEPEY"/>
<dbReference type="SFLD" id="SFLDG01205">
    <property type="entry name" value="AMPS.1"/>
    <property type="match status" value="1"/>
</dbReference>
<protein>
    <recommendedName>
        <fullName evidence="2">glutathione transferase</fullName>
        <ecNumber evidence="2">2.5.1.18</ecNumber>
    </recommendedName>
</protein>
<dbReference type="SUPFAM" id="SSF47616">
    <property type="entry name" value="GST C-terminal domain-like"/>
    <property type="match status" value="1"/>
</dbReference>
<feature type="domain" description="GST C-terminal" evidence="7">
    <location>
        <begin position="81"/>
        <end position="203"/>
    </location>
</feature>
<keyword evidence="3 8" id="KW-0808">Transferase</keyword>
<dbReference type="AlphaFoldDB" id="A0A084VTR4"/>
<dbReference type="VEuPathDB" id="VectorBase:ASIS001675"/>
<dbReference type="PROSITE" id="PS50404">
    <property type="entry name" value="GST_NTER"/>
    <property type="match status" value="1"/>
</dbReference>
<feature type="domain" description="GST N-terminal" evidence="6">
    <location>
        <begin position="2"/>
        <end position="79"/>
    </location>
</feature>
<dbReference type="Proteomes" id="UP000030765">
    <property type="component" value="Unassembled WGS sequence"/>
</dbReference>
<accession>A0A084VTR4</accession>
<dbReference type="PROSITE" id="PS50405">
    <property type="entry name" value="GST_CTER"/>
    <property type="match status" value="1"/>
</dbReference>
<dbReference type="EnsemblMetazoa" id="ASIC008938-RA">
    <property type="protein sequence ID" value="ASIC008938-PA"/>
    <property type="gene ID" value="ASIC008938"/>
</dbReference>
<evidence type="ECO:0000256" key="5">
    <source>
        <dbReference type="ARBA" id="ARBA00047960"/>
    </source>
</evidence>
<reference evidence="8 10" key="1">
    <citation type="journal article" date="2014" name="BMC Genomics">
        <title>Genome sequence of Anopheles sinensis provides insight into genetics basis of mosquito competence for malaria parasites.</title>
        <authorList>
            <person name="Zhou D."/>
            <person name="Zhang D."/>
            <person name="Ding G."/>
            <person name="Shi L."/>
            <person name="Hou Q."/>
            <person name="Ye Y."/>
            <person name="Xu Y."/>
            <person name="Zhou H."/>
            <person name="Xiong C."/>
            <person name="Li S."/>
            <person name="Yu J."/>
            <person name="Hong S."/>
            <person name="Yu X."/>
            <person name="Zou P."/>
            <person name="Chen C."/>
            <person name="Chang X."/>
            <person name="Wang W."/>
            <person name="Lv Y."/>
            <person name="Sun Y."/>
            <person name="Ma L."/>
            <person name="Shen B."/>
            <person name="Zhu C."/>
        </authorList>
    </citation>
    <scope>NUCLEOTIDE SEQUENCE [LARGE SCALE GENOMIC DNA]</scope>
</reference>
<dbReference type="EMBL" id="KE525091">
    <property type="protein sequence ID" value="KFB41358.1"/>
    <property type="molecule type" value="Genomic_DNA"/>
</dbReference>
<dbReference type="InterPro" id="IPR050213">
    <property type="entry name" value="GST_superfamily"/>
</dbReference>
<evidence type="ECO:0000313" key="10">
    <source>
        <dbReference type="Proteomes" id="UP000030765"/>
    </source>
</evidence>
<dbReference type="SFLD" id="SFLDG00363">
    <property type="entry name" value="AMPS_(cytGST):_Alpha-__Mu-__Pi"/>
    <property type="match status" value="1"/>
</dbReference>
<organism evidence="8">
    <name type="scientific">Anopheles sinensis</name>
    <name type="common">Mosquito</name>
    <dbReference type="NCBI Taxonomy" id="74873"/>
    <lineage>
        <taxon>Eukaryota</taxon>
        <taxon>Metazoa</taxon>
        <taxon>Ecdysozoa</taxon>
        <taxon>Arthropoda</taxon>
        <taxon>Hexapoda</taxon>
        <taxon>Insecta</taxon>
        <taxon>Pterygota</taxon>
        <taxon>Neoptera</taxon>
        <taxon>Endopterygota</taxon>
        <taxon>Diptera</taxon>
        <taxon>Nematocera</taxon>
        <taxon>Culicoidea</taxon>
        <taxon>Culicidae</taxon>
        <taxon>Anophelinae</taxon>
        <taxon>Anopheles</taxon>
    </lineage>
</organism>
<dbReference type="CDD" id="cd03039">
    <property type="entry name" value="GST_N_Sigma_like"/>
    <property type="match status" value="1"/>
</dbReference>
<dbReference type="Gene3D" id="3.40.30.10">
    <property type="entry name" value="Glutaredoxin"/>
    <property type="match status" value="1"/>
</dbReference>
<gene>
    <name evidence="8" type="ORF">ZHAS_00008938</name>
</gene>
<dbReference type="EC" id="2.5.1.18" evidence="2"/>
<dbReference type="FunFam" id="3.40.30.10:FF:000035">
    <property type="entry name" value="hematopoietic prostaglandin D synthase"/>
    <property type="match status" value="1"/>
</dbReference>
<reference evidence="9" key="2">
    <citation type="submission" date="2020-05" db="UniProtKB">
        <authorList>
            <consortium name="EnsemblMetazoa"/>
        </authorList>
    </citation>
    <scope>IDENTIFICATION</scope>
</reference>
<evidence type="ECO:0000256" key="3">
    <source>
        <dbReference type="ARBA" id="ARBA00022679"/>
    </source>
</evidence>
<keyword evidence="10" id="KW-1185">Reference proteome</keyword>
<dbReference type="FunFam" id="1.20.1050.10:FF:000030">
    <property type="entry name" value="Glutathione S-transferase S1"/>
    <property type="match status" value="1"/>
</dbReference>
<dbReference type="InterPro" id="IPR004045">
    <property type="entry name" value="Glutathione_S-Trfase_N"/>
</dbReference>
<evidence type="ECO:0000256" key="4">
    <source>
        <dbReference type="ARBA" id="ARBA00038317"/>
    </source>
</evidence>
<evidence type="ECO:0000259" key="7">
    <source>
        <dbReference type="PROSITE" id="PS50405"/>
    </source>
</evidence>
<evidence type="ECO:0000313" key="8">
    <source>
        <dbReference type="EMBL" id="KFB41358.1"/>
    </source>
</evidence>
<evidence type="ECO:0000259" key="6">
    <source>
        <dbReference type="PROSITE" id="PS50404"/>
    </source>
</evidence>
<dbReference type="VEuPathDB" id="VectorBase:ASIC008938"/>
<dbReference type="CDD" id="cd03192">
    <property type="entry name" value="GST_C_Sigma_like"/>
    <property type="match status" value="1"/>
</dbReference>
<dbReference type="Pfam" id="PF02798">
    <property type="entry name" value="GST_N"/>
    <property type="match status" value="1"/>
</dbReference>
<dbReference type="InterPro" id="IPR004046">
    <property type="entry name" value="GST_C"/>
</dbReference>
<comment type="similarity">
    <text evidence="4">Belongs to the GST superfamily. Sigma family.</text>
</comment>
<dbReference type="PANTHER" id="PTHR11571:SF224">
    <property type="entry name" value="HEMATOPOIETIC PROSTAGLANDIN D SYNTHASE"/>
    <property type="match status" value="1"/>
</dbReference>
<evidence type="ECO:0000256" key="2">
    <source>
        <dbReference type="ARBA" id="ARBA00012452"/>
    </source>
</evidence>
<evidence type="ECO:0000313" key="9">
    <source>
        <dbReference type="EnsemblMetazoa" id="ASIC008938-PA"/>
    </source>
</evidence>
<dbReference type="SUPFAM" id="SSF52833">
    <property type="entry name" value="Thioredoxin-like"/>
    <property type="match status" value="1"/>
</dbReference>
<dbReference type="GO" id="GO:0004364">
    <property type="term" value="F:glutathione transferase activity"/>
    <property type="evidence" value="ECO:0007669"/>
    <property type="project" value="UniProtKB-EC"/>
</dbReference>
<sequence length="203" mass="23332">MPDYKVYYFNVKALGEPLRFLLSYGNLPFDDVRITREEWPALKPTMPMGQMPVLEVDGKRVHQSLAMCRYVAKQINLAGDNPLESLQIDAIVDTINDFRLKIAIVAYEPDDMVKEKKMITLNNEVIPFYLTKLNVIAKENNGHLVLGKPTWADVYFAGILDYLNYLTKTNLLENFPNLQEVVNKVLDHENIKAYIAKRPITEV</sequence>
<name>A0A084VTR4_ANOSI</name>
<dbReference type="InterPro" id="IPR040079">
    <property type="entry name" value="Glutathione_S-Trfase"/>
</dbReference>
<dbReference type="InterPro" id="IPR010987">
    <property type="entry name" value="Glutathione-S-Trfase_C-like"/>
</dbReference>
<dbReference type="InterPro" id="IPR036249">
    <property type="entry name" value="Thioredoxin-like_sf"/>
</dbReference>
<comment type="subunit">
    <text evidence="1">Homodimer.</text>
</comment>
<dbReference type="InterPro" id="IPR036282">
    <property type="entry name" value="Glutathione-S-Trfase_C_sf"/>
</dbReference>
<dbReference type="PANTHER" id="PTHR11571">
    <property type="entry name" value="GLUTATHIONE S-TRANSFERASE"/>
    <property type="match status" value="1"/>
</dbReference>
<evidence type="ECO:0000256" key="1">
    <source>
        <dbReference type="ARBA" id="ARBA00011738"/>
    </source>
</evidence>
<proteinExistence type="inferred from homology"/>
<comment type="catalytic activity">
    <reaction evidence="5">
        <text>RX + glutathione = an S-substituted glutathione + a halide anion + H(+)</text>
        <dbReference type="Rhea" id="RHEA:16437"/>
        <dbReference type="ChEBI" id="CHEBI:15378"/>
        <dbReference type="ChEBI" id="CHEBI:16042"/>
        <dbReference type="ChEBI" id="CHEBI:17792"/>
        <dbReference type="ChEBI" id="CHEBI:57925"/>
        <dbReference type="ChEBI" id="CHEBI:90779"/>
        <dbReference type="EC" id="2.5.1.18"/>
    </reaction>
</comment>
<dbReference type="SFLD" id="SFLDS00019">
    <property type="entry name" value="Glutathione_Transferase_(cytos"/>
    <property type="match status" value="1"/>
</dbReference>
<dbReference type="GO" id="GO:0004602">
    <property type="term" value="F:glutathione peroxidase activity"/>
    <property type="evidence" value="ECO:0007669"/>
    <property type="project" value="UniProtKB-ARBA"/>
</dbReference>
<dbReference type="EMBL" id="ATLV01016453">
    <property type="status" value="NOT_ANNOTATED_CDS"/>
    <property type="molecule type" value="Genomic_DNA"/>
</dbReference>
<dbReference type="Gene3D" id="1.20.1050.10">
    <property type="match status" value="1"/>
</dbReference>
<dbReference type="GO" id="GO:0006749">
    <property type="term" value="P:glutathione metabolic process"/>
    <property type="evidence" value="ECO:0007669"/>
    <property type="project" value="TreeGrafter"/>
</dbReference>
<dbReference type="OrthoDB" id="414243at2759"/>
<dbReference type="STRING" id="74873.A0A084VTR4"/>
<dbReference type="Pfam" id="PF14497">
    <property type="entry name" value="GST_C_3"/>
    <property type="match status" value="1"/>
</dbReference>